<keyword evidence="25" id="KW-0449">Lipoprotein</keyword>
<evidence type="ECO:0000256" key="17">
    <source>
        <dbReference type="ARBA" id="ARBA00022833"/>
    </source>
</evidence>
<accession>R9TL84</accession>
<gene>
    <name evidence="32" type="primary">gag</name>
</gene>
<dbReference type="GO" id="GO:0005198">
    <property type="term" value="F:structural molecule activity"/>
    <property type="evidence" value="ECO:0007669"/>
    <property type="project" value="InterPro"/>
</dbReference>
<dbReference type="GO" id="GO:0003723">
    <property type="term" value="F:RNA binding"/>
    <property type="evidence" value="ECO:0007669"/>
    <property type="project" value="UniProtKB-KW"/>
</dbReference>
<dbReference type="GO" id="GO:0020002">
    <property type="term" value="C:host cell plasma membrane"/>
    <property type="evidence" value="ECO:0007669"/>
    <property type="project" value="UniProtKB-SubCell"/>
</dbReference>
<keyword evidence="23" id="KW-0472">Membrane</keyword>
<evidence type="ECO:0000256" key="1">
    <source>
        <dbReference type="ARBA" id="ARBA00004425"/>
    </source>
</evidence>
<dbReference type="GO" id="GO:0039702">
    <property type="term" value="P:viral budding via host ESCRT complex"/>
    <property type="evidence" value="ECO:0007669"/>
    <property type="project" value="UniProtKB-KW"/>
</dbReference>
<evidence type="ECO:0000256" key="25">
    <source>
        <dbReference type="ARBA" id="ARBA00023288"/>
    </source>
</evidence>
<dbReference type="FunFam" id="4.10.60.10:FF:000001">
    <property type="entry name" value="Gag polyprotein"/>
    <property type="match status" value="1"/>
</dbReference>
<comment type="similarity">
    <text evidence="3">Belongs to the primate lentivirus group gag polyprotein family.</text>
</comment>
<dbReference type="Gene3D" id="6.10.250.390">
    <property type="match status" value="1"/>
</dbReference>
<dbReference type="SUPFAM" id="SSF47943">
    <property type="entry name" value="Retrovirus capsid protein, N-terminal core domain"/>
    <property type="match status" value="1"/>
</dbReference>
<feature type="compositionally biased region" description="Pro residues" evidence="30">
    <location>
        <begin position="452"/>
        <end position="462"/>
    </location>
</feature>
<evidence type="ECO:0000256" key="9">
    <source>
        <dbReference type="ARBA" id="ARBA00022581"/>
    </source>
</evidence>
<sequence length="496" mass="55325">MGARASILRGEKLDTWERIKLRPGGKKPYMLKHLVWASRELEKFALNPGLLETAEGCKQIIKQLHPALQTGTEELKSLFNTVATLYCVHAKIEIRDTKEALDKIEEEQNKCQQKAQQAEAADTGKVSQNYPIVQNLQGQMVHQAISPRTLNAWVKVIEEKAFSPEVIPMFTALSEGATPQDLNTMLNTVGGHQAAMQMLKDTINEEAAEWDRIHPVHAGPIAPGQMREPRGSDIAGTTSTLQEQIAWMTSNPPVPVGEIYKRWIILGLNKIVRMYSPVSILDIRQGPKEPFRDYVDRFFKTLRAEQATQEVKNWMTDTLLVQNANPDCKTILRALGPGATLEEMMTACQGVGGPGHKAKVLAEAMSQVNNTNILMQRSNFKGPKRIIKCFNCGKEGHIARNCRAPRKKGCWKCGKEGHQMKDCTERQANFLGKIWPSHKGRPGNFLQSRPEPTAPPAEPTAPPAESFKFEETPTPKQDRKPLTSLKSLFGSDPLSQ</sequence>
<keyword evidence="16 27" id="KW-0863">Zinc-finger</keyword>
<dbReference type="InterPro" id="IPR012344">
    <property type="entry name" value="Matrix_HIV/RSV_N"/>
</dbReference>
<organismHost>
    <name type="scientific">Homo sapiens</name>
    <name type="common">Human</name>
    <dbReference type="NCBI Taxonomy" id="9606"/>
</organismHost>
<reference evidence="33" key="2">
    <citation type="journal article" date="2018" name="Nat. Commun.">
        <title>Tracking HIV-1 recombination to resolve its contribution to HIV-1 evolution in natural infection.</title>
        <authorList>
            <person name="Song H."/>
            <person name="Giorgi E.E."/>
            <person name="Ganusov V.V."/>
            <person name="Cai F."/>
            <person name="Athreya G."/>
            <person name="Yoon H."/>
            <person name="Carja O."/>
            <person name="Hora B."/>
            <person name="Hraber P."/>
            <person name="Jiang C."/>
            <person name="Wang S."/>
            <person name="Li H."/>
            <person name="Salazar-Gonzalez J.F."/>
            <person name="Salazar M.G."/>
            <person name="Goonetilleke N."/>
            <person name="Keele B."/>
            <person name="Montefiori D.C."/>
            <person name="Cohen M.S."/>
            <person name="Shaw G.M."/>
            <person name="Hahn B.H."/>
            <person name="McMichael A.J."/>
            <person name="Haynes B.F."/>
            <person name="Korber B."/>
            <person name="Battacharya T."/>
            <person name="Gao F."/>
        </authorList>
    </citation>
    <scope>NUCLEOTIDE SEQUENCE</scope>
    <source>
        <strain evidence="33">705010078.5.d0053.ipe032.gp7</strain>
    </source>
</reference>
<feature type="coiled-coil region" evidence="29">
    <location>
        <begin position="87"/>
        <end position="121"/>
    </location>
</feature>
<evidence type="ECO:0000256" key="3">
    <source>
        <dbReference type="ARBA" id="ARBA00008364"/>
    </source>
</evidence>
<keyword evidence="5" id="KW-1032">Host cell membrane</keyword>
<dbReference type="GO" id="GO:0072494">
    <property type="term" value="C:host multivesicular body"/>
    <property type="evidence" value="ECO:0007669"/>
    <property type="project" value="UniProtKB-SubCell"/>
</dbReference>
<keyword evidence="13 28" id="KW-0479">Metal-binding</keyword>
<comment type="subcellular location">
    <subcellularLocation>
        <location evidence="1">Host cell membrane</location>
        <topology evidence="1">Lipid-anchor</topology>
    </subcellularLocation>
    <subcellularLocation>
        <location evidence="2">Host endosome</location>
        <location evidence="2">Host multivesicular body</location>
    </subcellularLocation>
    <subcellularLocation>
        <location evidence="26">Virion membrane</location>
        <topology evidence="26">Lipid-anchor</topology>
    </subcellularLocation>
    <subcellularLocation>
        <location evidence="28">Virion</location>
    </subcellularLocation>
    <subcellularLocation>
        <location evidence="28">Host cytoplasm</location>
    </subcellularLocation>
    <subcellularLocation>
        <location evidence="28">Host nucleus</location>
    </subcellularLocation>
</comment>
<reference evidence="32" key="1">
    <citation type="journal article" date="2014" name="Retrovirology">
        <title>Recombination-mediated escape from primary CD8+ T cells in acute HIV-1 infection.</title>
        <authorList>
            <person name="Ritchie A."/>
            <person name="Cai F."/>
            <person name="Smith N."/>
            <person name="Chen S."/>
            <person name="Song H."/>
            <person name="Brackenridge S."/>
            <person name="Abdool Karim S.S."/>
            <person name="Korber B.T."/>
            <person name="McMichael A.J."/>
            <person name="Gao F."/>
            <person name="Goonetilleke N."/>
        </authorList>
    </citation>
    <scope>NUCLEOTIDE SEQUENCE</scope>
    <source>
        <strain evidence="32">CH0078.w3.gp7</strain>
    </source>
</reference>
<keyword evidence="21" id="KW-1039">Host endosome</keyword>
<evidence type="ECO:0000256" key="24">
    <source>
        <dbReference type="ARBA" id="ARBA00023200"/>
    </source>
</evidence>
<comment type="subcellular location">
    <molecule>Matrix protein p17</molecule>
    <subcellularLocation>
        <location evidence="28">Virion membrane</location>
        <topology evidence="28">Lipid-anchor</topology>
    </subcellularLocation>
    <subcellularLocation>
        <location evidence="28">Host nucleus</location>
    </subcellularLocation>
    <subcellularLocation>
        <location evidence="28">Host cytoplasm</location>
    </subcellularLocation>
</comment>
<dbReference type="Gene3D" id="1.20.5.760">
    <property type="entry name" value="Single helix bin"/>
    <property type="match status" value="1"/>
</dbReference>
<dbReference type="GO" id="GO:0019013">
    <property type="term" value="C:viral nucleocapsid"/>
    <property type="evidence" value="ECO:0007669"/>
    <property type="project" value="UniProtKB-KW"/>
</dbReference>
<dbReference type="InterPro" id="IPR001878">
    <property type="entry name" value="Znf_CCHC"/>
</dbReference>
<dbReference type="SUPFAM" id="SSF47836">
    <property type="entry name" value="Retroviral matrix proteins"/>
    <property type="match status" value="1"/>
</dbReference>
<evidence type="ECO:0000313" key="33">
    <source>
        <dbReference type="EMBL" id="AWD60945.1"/>
    </source>
</evidence>
<evidence type="ECO:0000256" key="6">
    <source>
        <dbReference type="ARBA" id="ARBA00022553"/>
    </source>
</evidence>
<dbReference type="InterPro" id="IPR036875">
    <property type="entry name" value="Znf_CCHC_sf"/>
</dbReference>
<keyword evidence="6" id="KW-0597">Phosphoprotein</keyword>
<evidence type="ECO:0000256" key="13">
    <source>
        <dbReference type="ARBA" id="ARBA00022723"/>
    </source>
</evidence>
<dbReference type="PROSITE" id="PS50158">
    <property type="entry name" value="ZF_CCHC"/>
    <property type="match status" value="2"/>
</dbReference>
<dbReference type="Gene3D" id="1.10.1200.30">
    <property type="match status" value="1"/>
</dbReference>
<comment type="PTM">
    <molecule>Gag-Pol polyprotein</molecule>
    <text evidence="28">Specific enzymatic cleavages by the viral protease yield mature proteins.</text>
</comment>
<dbReference type="GO" id="GO:0055036">
    <property type="term" value="C:virion membrane"/>
    <property type="evidence" value="ECO:0007669"/>
    <property type="project" value="UniProtKB-SubCell"/>
</dbReference>
<evidence type="ECO:0000313" key="32">
    <source>
        <dbReference type="EMBL" id="AGN31974.1"/>
    </source>
</evidence>
<dbReference type="Gene3D" id="1.10.375.10">
    <property type="entry name" value="Human Immunodeficiency Virus Type 1 Capsid Protein"/>
    <property type="match status" value="1"/>
</dbReference>
<evidence type="ECO:0000259" key="31">
    <source>
        <dbReference type="PROSITE" id="PS50158"/>
    </source>
</evidence>
<keyword evidence="12" id="KW-0519">Myristate</keyword>
<keyword evidence="18 28" id="KW-0946">Virion</keyword>
<keyword evidence="15" id="KW-0688">Ribosomal frameshifting</keyword>
<protein>
    <recommendedName>
        <fullName evidence="28">Gag polyprotein</fullName>
    </recommendedName>
    <component>
        <recommendedName>
            <fullName evidence="28">Matrix protein p17</fullName>
            <shortName evidence="28">MA</shortName>
        </recommendedName>
    </component>
</protein>
<dbReference type="Pfam" id="PF00607">
    <property type="entry name" value="Gag_p24"/>
    <property type="match status" value="1"/>
</dbReference>
<evidence type="ECO:0000256" key="2">
    <source>
        <dbReference type="ARBA" id="ARBA00004560"/>
    </source>
</evidence>
<evidence type="ECO:0000256" key="29">
    <source>
        <dbReference type="SAM" id="Coils"/>
    </source>
</evidence>
<feature type="region of interest" description="Disordered" evidence="30">
    <location>
        <begin position="435"/>
        <end position="496"/>
    </location>
</feature>
<evidence type="ECO:0000256" key="18">
    <source>
        <dbReference type="ARBA" id="ARBA00022844"/>
    </source>
</evidence>
<dbReference type="Pfam" id="PF19317">
    <property type="entry name" value="Gag_p24_C"/>
    <property type="match status" value="1"/>
</dbReference>
<dbReference type="GO" id="GO:0008270">
    <property type="term" value="F:zinc ion binding"/>
    <property type="evidence" value="ECO:0007669"/>
    <property type="project" value="UniProtKB-KW"/>
</dbReference>
<keyword evidence="17 28" id="KW-0862">Zinc</keyword>
<evidence type="ECO:0000256" key="4">
    <source>
        <dbReference type="ARBA" id="ARBA00022462"/>
    </source>
</evidence>
<dbReference type="EMBL" id="KC149118">
    <property type="protein sequence ID" value="AGN31974.1"/>
    <property type="molecule type" value="Genomic_DNA"/>
</dbReference>
<dbReference type="InterPro" id="IPR008919">
    <property type="entry name" value="Retrov_capsid_N"/>
</dbReference>
<dbReference type="InterPro" id="IPR000071">
    <property type="entry name" value="Lentvrl_matrix_N"/>
</dbReference>
<feature type="compositionally biased region" description="Basic and acidic residues" evidence="30">
    <location>
        <begin position="467"/>
        <end position="481"/>
    </location>
</feature>
<dbReference type="InterPro" id="IPR010999">
    <property type="entry name" value="Retrovr_matrix"/>
</dbReference>
<dbReference type="FunFam" id="1.10.1200.30:FF:000001">
    <property type="entry name" value="Gag polyprotein"/>
    <property type="match status" value="1"/>
</dbReference>
<dbReference type="PANTHER" id="PTHR40389">
    <property type="entry name" value="ENDOGENOUS RETROVIRUS GROUP K MEMBER 24 GAG POLYPROTEIN-RELATED"/>
    <property type="match status" value="1"/>
</dbReference>
<evidence type="ECO:0000256" key="23">
    <source>
        <dbReference type="ARBA" id="ARBA00023136"/>
    </source>
</evidence>
<keyword evidence="11" id="KW-1198">Viral budding</keyword>
<dbReference type="GO" id="GO:0075523">
    <property type="term" value="P:viral translational frameshifting"/>
    <property type="evidence" value="ECO:0007669"/>
    <property type="project" value="UniProtKB-KW"/>
</dbReference>
<evidence type="ECO:0000256" key="27">
    <source>
        <dbReference type="PROSITE-ProRule" id="PRU00047"/>
    </source>
</evidence>
<evidence type="ECO:0000256" key="15">
    <source>
        <dbReference type="ARBA" id="ARBA00022758"/>
    </source>
</evidence>
<dbReference type="GO" id="GO:0042025">
    <property type="term" value="C:host cell nucleus"/>
    <property type="evidence" value="ECO:0007669"/>
    <property type="project" value="UniProtKB-SubCell"/>
</dbReference>
<keyword evidence="20 28" id="KW-0694">RNA-binding</keyword>
<dbReference type="Pfam" id="PF00540">
    <property type="entry name" value="Gag_p17"/>
    <property type="match status" value="1"/>
</dbReference>
<evidence type="ECO:0000256" key="7">
    <source>
        <dbReference type="ARBA" id="ARBA00022561"/>
    </source>
</evidence>
<evidence type="ECO:0000256" key="5">
    <source>
        <dbReference type="ARBA" id="ARBA00022511"/>
    </source>
</evidence>
<keyword evidence="29" id="KW-0175">Coiled coil</keyword>
<evidence type="ECO:0000256" key="8">
    <source>
        <dbReference type="ARBA" id="ARBA00022562"/>
    </source>
</evidence>
<evidence type="ECO:0000256" key="21">
    <source>
        <dbReference type="ARBA" id="ARBA00023046"/>
    </source>
</evidence>
<dbReference type="SMART" id="SM00343">
    <property type="entry name" value="ZnF_C2HC"/>
    <property type="match status" value="2"/>
</dbReference>
<evidence type="ECO:0000256" key="30">
    <source>
        <dbReference type="SAM" id="MobiDB-lite"/>
    </source>
</evidence>
<evidence type="ECO:0000256" key="22">
    <source>
        <dbReference type="ARBA" id="ARBA00023086"/>
    </source>
</evidence>
<keyword evidence="22 28" id="KW-0543">Viral nucleoprotein</keyword>
<dbReference type="InterPro" id="IPR008916">
    <property type="entry name" value="Retrov_capsid_C"/>
</dbReference>
<keyword evidence="24 28" id="KW-1035">Host cytoplasm</keyword>
<evidence type="ECO:0000256" key="10">
    <source>
        <dbReference type="ARBA" id="ARBA00022612"/>
    </source>
</evidence>
<evidence type="ECO:0000256" key="16">
    <source>
        <dbReference type="ARBA" id="ARBA00022771"/>
    </source>
</evidence>
<dbReference type="Gene3D" id="1.10.150.90">
    <property type="entry name" value="Immunodeficiency lentiviruses, gag gene matrix protein p17"/>
    <property type="match status" value="1"/>
</dbReference>
<evidence type="ECO:0000256" key="19">
    <source>
        <dbReference type="ARBA" id="ARBA00022870"/>
    </source>
</evidence>
<evidence type="ECO:0000256" key="26">
    <source>
        <dbReference type="ARBA" id="ARBA00037826"/>
    </source>
</evidence>
<keyword evidence="14" id="KW-0677">Repeat</keyword>
<dbReference type="Gene3D" id="4.10.60.10">
    <property type="entry name" value="Zinc finger, CCHC-type"/>
    <property type="match status" value="1"/>
</dbReference>
<proteinExistence type="inferred from homology"/>
<evidence type="ECO:0000256" key="12">
    <source>
        <dbReference type="ARBA" id="ARBA00022707"/>
    </source>
</evidence>
<keyword evidence="19" id="KW-1043">Host membrane</keyword>
<dbReference type="SUPFAM" id="SSF57756">
    <property type="entry name" value="Retrovirus zinc finger-like domains"/>
    <property type="match status" value="1"/>
</dbReference>
<feature type="domain" description="CCHC-type" evidence="31">
    <location>
        <begin position="388"/>
        <end position="403"/>
    </location>
</feature>
<dbReference type="SUPFAM" id="SSF47353">
    <property type="entry name" value="Retrovirus capsid dimerization domain-like"/>
    <property type="match status" value="1"/>
</dbReference>
<organism evidence="32">
    <name type="scientific">Human immunodeficiency virus type 1</name>
    <name type="common">HIV-1</name>
    <dbReference type="NCBI Taxonomy" id="11676"/>
    <lineage>
        <taxon>Viruses</taxon>
        <taxon>Riboviria</taxon>
        <taxon>Pararnavirae</taxon>
        <taxon>Artverviricota</taxon>
        <taxon>Revtraviricetes</taxon>
        <taxon>Ortervirales</taxon>
        <taxon>Retroviridae</taxon>
        <taxon>Orthoretrovirinae</taxon>
        <taxon>Lentivirus</taxon>
        <taxon>Lentivirus humimdef1</taxon>
    </lineage>
</organism>
<feature type="domain" description="CCHC-type" evidence="31">
    <location>
        <begin position="410"/>
        <end position="425"/>
    </location>
</feature>
<keyword evidence="8 28" id="KW-1048">Host nucleus</keyword>
<keyword evidence="7 28" id="KW-0167">Capsid protein</keyword>
<evidence type="ECO:0000256" key="11">
    <source>
        <dbReference type="ARBA" id="ARBA00022637"/>
    </source>
</evidence>
<dbReference type="Pfam" id="PF00098">
    <property type="entry name" value="zf-CCHC"/>
    <property type="match status" value="2"/>
</dbReference>
<dbReference type="EMBL" id="MF501051">
    <property type="protein sequence ID" value="AWD60945.1"/>
    <property type="molecule type" value="Genomic_RNA"/>
</dbReference>
<keyword evidence="10" id="KW-1188">Viral release from host cell</keyword>
<dbReference type="PANTHER" id="PTHR40389:SF4">
    <property type="match status" value="1"/>
</dbReference>
<dbReference type="InterPro" id="IPR050195">
    <property type="entry name" value="Primate_lentivir_Gag_pol-like"/>
</dbReference>
<evidence type="ECO:0000256" key="28">
    <source>
        <dbReference type="RuleBase" id="RU004487"/>
    </source>
</evidence>
<name>R9TL84_HV1</name>
<keyword evidence="4" id="KW-1187">Viral budding via the host ESCRT complexes</keyword>
<dbReference type="InterPro" id="IPR045345">
    <property type="entry name" value="Gag_p24_C"/>
</dbReference>
<keyword evidence="9 28" id="KW-0945">Host-virus interaction</keyword>
<dbReference type="PRINTS" id="PR00234">
    <property type="entry name" value="HIV1MATRIX"/>
</dbReference>
<dbReference type="FunFam" id="1.10.375.10:FF:000001">
    <property type="entry name" value="Gag polyprotein"/>
    <property type="match status" value="1"/>
</dbReference>
<evidence type="ECO:0000256" key="20">
    <source>
        <dbReference type="ARBA" id="ARBA00022884"/>
    </source>
</evidence>
<evidence type="ECO:0000256" key="14">
    <source>
        <dbReference type="ARBA" id="ARBA00022737"/>
    </source>
</evidence>